<evidence type="ECO:0000256" key="4">
    <source>
        <dbReference type="ARBA" id="ARBA00040565"/>
    </source>
</evidence>
<comment type="similarity">
    <text evidence="1">Belongs to the universal ribosomal protein uL4 family.</text>
</comment>
<evidence type="ECO:0000256" key="3">
    <source>
        <dbReference type="ARBA" id="ARBA00023274"/>
    </source>
</evidence>
<dbReference type="GO" id="GO:0005840">
    <property type="term" value="C:ribosome"/>
    <property type="evidence" value="ECO:0007669"/>
    <property type="project" value="UniProtKB-KW"/>
</dbReference>
<dbReference type="EMBL" id="JABBWD010000001">
    <property type="protein sequence ID" value="KAG1784019.1"/>
    <property type="molecule type" value="Genomic_DNA"/>
</dbReference>
<dbReference type="PANTHER" id="PTHR10746">
    <property type="entry name" value="50S RIBOSOMAL PROTEIN L4"/>
    <property type="match status" value="1"/>
</dbReference>
<dbReference type="InterPro" id="IPR002136">
    <property type="entry name" value="Ribosomal_uL4"/>
</dbReference>
<dbReference type="InterPro" id="IPR013005">
    <property type="entry name" value="Ribosomal_uL4-like"/>
</dbReference>
<keyword evidence="7" id="KW-1185">Reference proteome</keyword>
<evidence type="ECO:0000256" key="1">
    <source>
        <dbReference type="ARBA" id="ARBA00010528"/>
    </source>
</evidence>
<sequence>MATIAPTSVQSKPTTSSQSKPTIPKGELIDGREKHAHLQTAVDPIKPVYLTMSSFTSKSNSAKKAVALDPTVFDHPIRRDILHLCVVHHLDSLRQGTASTKTRAEVAGSRRKIRPQKGTGRARLGDRQSPMLRGGGVAFGPKPRDFSTKLNRKVIQMGMRVALTMKLREQRLGVLQRINWWSHKTATLSSRLDGLGWRTGTLFVTGESEVPARMRLASRNLRGIECRTVADLVVYDIVKWRRVVLDLAAVNALERAFGKGLLAISDSERVVSDVTHSSVEVGAST</sequence>
<comment type="caution">
    <text evidence="6">The sequence shown here is derived from an EMBL/GenBank/DDBJ whole genome shotgun (WGS) entry which is preliminary data.</text>
</comment>
<dbReference type="Gene3D" id="3.40.1370.10">
    <property type="match status" value="1"/>
</dbReference>
<evidence type="ECO:0000256" key="2">
    <source>
        <dbReference type="ARBA" id="ARBA00022980"/>
    </source>
</evidence>
<dbReference type="NCBIfam" id="TIGR03953">
    <property type="entry name" value="rplD_bact"/>
    <property type="match status" value="1"/>
</dbReference>
<evidence type="ECO:0000313" key="6">
    <source>
        <dbReference type="EMBL" id="KAG1784019.1"/>
    </source>
</evidence>
<accession>A0A9P7D933</accession>
<feature type="region of interest" description="Disordered" evidence="5">
    <location>
        <begin position="98"/>
        <end position="138"/>
    </location>
</feature>
<dbReference type="GO" id="GO:0006412">
    <property type="term" value="P:translation"/>
    <property type="evidence" value="ECO:0007669"/>
    <property type="project" value="InterPro"/>
</dbReference>
<dbReference type="SUPFAM" id="SSF52166">
    <property type="entry name" value="Ribosomal protein L4"/>
    <property type="match status" value="1"/>
</dbReference>
<organism evidence="6 7">
    <name type="scientific">Suillus placidus</name>
    <dbReference type="NCBI Taxonomy" id="48579"/>
    <lineage>
        <taxon>Eukaryota</taxon>
        <taxon>Fungi</taxon>
        <taxon>Dikarya</taxon>
        <taxon>Basidiomycota</taxon>
        <taxon>Agaricomycotina</taxon>
        <taxon>Agaricomycetes</taxon>
        <taxon>Agaricomycetidae</taxon>
        <taxon>Boletales</taxon>
        <taxon>Suillineae</taxon>
        <taxon>Suillaceae</taxon>
        <taxon>Suillus</taxon>
    </lineage>
</organism>
<proteinExistence type="inferred from homology"/>
<dbReference type="InterPro" id="IPR023574">
    <property type="entry name" value="Ribosomal_uL4_dom_sf"/>
</dbReference>
<dbReference type="Proteomes" id="UP000714275">
    <property type="component" value="Unassembled WGS sequence"/>
</dbReference>
<gene>
    <name evidence="6" type="ORF">EV702DRAFT_1056891</name>
</gene>
<dbReference type="PANTHER" id="PTHR10746:SF6">
    <property type="entry name" value="LARGE RIBOSOMAL SUBUNIT PROTEIN UL4M"/>
    <property type="match status" value="1"/>
</dbReference>
<keyword evidence="2 6" id="KW-0689">Ribosomal protein</keyword>
<evidence type="ECO:0000256" key="5">
    <source>
        <dbReference type="SAM" id="MobiDB-lite"/>
    </source>
</evidence>
<keyword evidence="3" id="KW-0687">Ribonucleoprotein</keyword>
<dbReference type="HAMAP" id="MF_01328_B">
    <property type="entry name" value="Ribosomal_uL4_B"/>
    <property type="match status" value="1"/>
</dbReference>
<evidence type="ECO:0000313" key="7">
    <source>
        <dbReference type="Proteomes" id="UP000714275"/>
    </source>
</evidence>
<dbReference type="GO" id="GO:1990904">
    <property type="term" value="C:ribonucleoprotein complex"/>
    <property type="evidence" value="ECO:0007669"/>
    <property type="project" value="UniProtKB-KW"/>
</dbReference>
<dbReference type="AlphaFoldDB" id="A0A9P7D933"/>
<dbReference type="Pfam" id="PF00573">
    <property type="entry name" value="Ribosomal_L4"/>
    <property type="match status" value="1"/>
</dbReference>
<protein>
    <recommendedName>
        <fullName evidence="4">Large ribosomal subunit protein uL4m</fullName>
    </recommendedName>
</protein>
<dbReference type="GO" id="GO:0003735">
    <property type="term" value="F:structural constituent of ribosome"/>
    <property type="evidence" value="ECO:0007669"/>
    <property type="project" value="InterPro"/>
</dbReference>
<feature type="region of interest" description="Disordered" evidence="5">
    <location>
        <begin position="1"/>
        <end position="25"/>
    </location>
</feature>
<name>A0A9P7D933_9AGAM</name>
<dbReference type="OrthoDB" id="275876at2759"/>
<reference evidence="6" key="1">
    <citation type="journal article" date="2020" name="New Phytol.">
        <title>Comparative genomics reveals dynamic genome evolution in host specialist ectomycorrhizal fungi.</title>
        <authorList>
            <person name="Lofgren L.A."/>
            <person name="Nguyen N.H."/>
            <person name="Vilgalys R."/>
            <person name="Ruytinx J."/>
            <person name="Liao H.L."/>
            <person name="Branco S."/>
            <person name="Kuo A."/>
            <person name="LaButti K."/>
            <person name="Lipzen A."/>
            <person name="Andreopoulos W."/>
            <person name="Pangilinan J."/>
            <person name="Riley R."/>
            <person name="Hundley H."/>
            <person name="Na H."/>
            <person name="Barry K."/>
            <person name="Grigoriev I.V."/>
            <person name="Stajich J.E."/>
            <person name="Kennedy P.G."/>
        </authorList>
    </citation>
    <scope>NUCLEOTIDE SEQUENCE</scope>
    <source>
        <strain evidence="6">DOB743</strain>
    </source>
</reference>